<feature type="non-terminal residue" evidence="1">
    <location>
        <position position="91"/>
    </location>
</feature>
<dbReference type="Proteomes" id="UP000033423">
    <property type="component" value="Unassembled WGS sequence"/>
</dbReference>
<evidence type="ECO:0000313" key="1">
    <source>
        <dbReference type="EMBL" id="KJU84788.1"/>
    </source>
</evidence>
<comment type="caution">
    <text evidence="1">The sequence shown here is derived from an EMBL/GenBank/DDBJ whole genome shotgun (WGS) entry which is preliminary data.</text>
</comment>
<evidence type="ECO:0000313" key="2">
    <source>
        <dbReference type="Proteomes" id="UP000033423"/>
    </source>
</evidence>
<sequence length="91" mass="9401">MCCNAVSRLDIINTSGDIFIQNAKALTLADLNSDTLSIDNAGGGKIKALGALNITSTIRQANDFSLIAGDTEAQADNLTISNDIINTTSSA</sequence>
<organism evidence="1 2">
    <name type="scientific">Candidatus Magnetobacterium bavaricum</name>
    <dbReference type="NCBI Taxonomy" id="29290"/>
    <lineage>
        <taxon>Bacteria</taxon>
        <taxon>Pseudomonadati</taxon>
        <taxon>Nitrospirota</taxon>
        <taxon>Thermodesulfovibrionia</taxon>
        <taxon>Thermodesulfovibrionales</taxon>
        <taxon>Candidatus Magnetobacteriaceae</taxon>
        <taxon>Candidatus Magnetobacterium</taxon>
    </lineage>
</organism>
<accession>A0A0F3GVW1</accession>
<gene>
    <name evidence="1" type="ORF">MBAV_003018</name>
</gene>
<keyword evidence="2" id="KW-1185">Reference proteome</keyword>
<proteinExistence type="predicted"/>
<name>A0A0F3GVW1_9BACT</name>
<dbReference type="EMBL" id="LACI01001289">
    <property type="protein sequence ID" value="KJU84788.1"/>
    <property type="molecule type" value="Genomic_DNA"/>
</dbReference>
<dbReference type="AlphaFoldDB" id="A0A0F3GVW1"/>
<reference evidence="1 2" key="1">
    <citation type="submission" date="2015-02" db="EMBL/GenBank/DDBJ databases">
        <title>Single-cell genomics of uncultivated deep-branching MTB reveals a conserved set of magnetosome genes.</title>
        <authorList>
            <person name="Kolinko S."/>
            <person name="Richter M."/>
            <person name="Glockner F.O."/>
            <person name="Brachmann A."/>
            <person name="Schuler D."/>
        </authorList>
    </citation>
    <scope>NUCLEOTIDE SEQUENCE [LARGE SCALE GENOMIC DNA]</scope>
    <source>
        <strain evidence="1">TM-1</strain>
    </source>
</reference>
<protein>
    <submittedName>
        <fullName evidence="1">Uncharacterized protein</fullName>
    </submittedName>
</protein>